<feature type="transmembrane region" description="Helical" evidence="7">
    <location>
        <begin position="185"/>
        <end position="210"/>
    </location>
</feature>
<keyword evidence="6 7" id="KW-0472">Membrane</keyword>
<dbReference type="PROSITE" id="PS50928">
    <property type="entry name" value="ABC_TM1"/>
    <property type="match status" value="1"/>
</dbReference>
<dbReference type="CDD" id="cd06261">
    <property type="entry name" value="TM_PBP2"/>
    <property type="match status" value="1"/>
</dbReference>
<feature type="transmembrane region" description="Helical" evidence="7">
    <location>
        <begin position="101"/>
        <end position="121"/>
    </location>
</feature>
<protein>
    <submittedName>
        <fullName evidence="10">Glycerol-3-phosphate ABC transporter permease</fullName>
    </submittedName>
</protein>
<evidence type="ECO:0000256" key="8">
    <source>
        <dbReference type="SAM" id="MobiDB-lite"/>
    </source>
</evidence>
<dbReference type="InterPro" id="IPR000515">
    <property type="entry name" value="MetI-like"/>
</dbReference>
<accession>A0AA37URN5</accession>
<organism evidence="10 11">
    <name type="scientific">Litorihabitans aurantiacus</name>
    <dbReference type="NCBI Taxonomy" id="1930061"/>
    <lineage>
        <taxon>Bacteria</taxon>
        <taxon>Bacillati</taxon>
        <taxon>Actinomycetota</taxon>
        <taxon>Actinomycetes</taxon>
        <taxon>Micrococcales</taxon>
        <taxon>Beutenbergiaceae</taxon>
        <taxon>Litorihabitans</taxon>
    </lineage>
</organism>
<sequence length="322" mass="34996">MSAGTLARESARSRRTPDRLAPERRTPGSRARRRHESAFGYGMIAIAALAIALFTLGPILVSLGLSFFSWDVISPPEFVGLDNYAQMAGDDRVVRSFGTTLLLAFAIVVLQVAIGLLLALLVQQRTRTFTRSVFRTVYYLPALASAAAVSIFMSYLFNERFGVVNYYLRLLGGSNVPWLTSEGGAIVTIVMVAVWQSIGFTFILFVAALTSVPRDVVEASEIDGAGPVRRLTSITLPLISPTVFFACVIGLINSMQLFDQPFILTQGGPGTATTTVTMVIYQTAFQNLQFGYGSAISMVLFAALLLLTGVQFVLSRKLVFYS</sequence>
<feature type="transmembrane region" description="Helical" evidence="7">
    <location>
        <begin position="290"/>
        <end position="314"/>
    </location>
</feature>
<dbReference type="PANTHER" id="PTHR30193">
    <property type="entry name" value="ABC TRANSPORTER PERMEASE PROTEIN"/>
    <property type="match status" value="1"/>
</dbReference>
<dbReference type="InterPro" id="IPR035906">
    <property type="entry name" value="MetI-like_sf"/>
</dbReference>
<name>A0AA37URN5_9MICO</name>
<evidence type="ECO:0000256" key="6">
    <source>
        <dbReference type="ARBA" id="ARBA00023136"/>
    </source>
</evidence>
<dbReference type="Proteomes" id="UP001157161">
    <property type="component" value="Unassembled WGS sequence"/>
</dbReference>
<evidence type="ECO:0000313" key="10">
    <source>
        <dbReference type="EMBL" id="GMA30320.1"/>
    </source>
</evidence>
<feature type="compositionally biased region" description="Basic and acidic residues" evidence="8">
    <location>
        <begin position="9"/>
        <end position="26"/>
    </location>
</feature>
<evidence type="ECO:0000256" key="1">
    <source>
        <dbReference type="ARBA" id="ARBA00004651"/>
    </source>
</evidence>
<keyword evidence="4 7" id="KW-0812">Transmembrane</keyword>
<dbReference type="SUPFAM" id="SSF161098">
    <property type="entry name" value="MetI-like"/>
    <property type="match status" value="1"/>
</dbReference>
<evidence type="ECO:0000259" key="9">
    <source>
        <dbReference type="PROSITE" id="PS50928"/>
    </source>
</evidence>
<dbReference type="EMBL" id="BSUM01000001">
    <property type="protein sequence ID" value="GMA30320.1"/>
    <property type="molecule type" value="Genomic_DNA"/>
</dbReference>
<reference evidence="10" key="2">
    <citation type="submission" date="2023-02" db="EMBL/GenBank/DDBJ databases">
        <authorList>
            <person name="Sun Q."/>
            <person name="Mori K."/>
        </authorList>
    </citation>
    <scope>NUCLEOTIDE SEQUENCE</scope>
    <source>
        <strain evidence="10">NBRC 112290</strain>
    </source>
</reference>
<evidence type="ECO:0000313" key="11">
    <source>
        <dbReference type="Proteomes" id="UP001157161"/>
    </source>
</evidence>
<dbReference type="Gene3D" id="1.10.3720.10">
    <property type="entry name" value="MetI-like"/>
    <property type="match status" value="1"/>
</dbReference>
<feature type="transmembrane region" description="Helical" evidence="7">
    <location>
        <begin position="231"/>
        <end position="252"/>
    </location>
</feature>
<dbReference type="GO" id="GO:0005886">
    <property type="term" value="C:plasma membrane"/>
    <property type="evidence" value="ECO:0007669"/>
    <property type="project" value="UniProtKB-SubCell"/>
</dbReference>
<keyword evidence="11" id="KW-1185">Reference proteome</keyword>
<keyword evidence="2 7" id="KW-0813">Transport</keyword>
<feature type="domain" description="ABC transmembrane type-1" evidence="9">
    <location>
        <begin position="97"/>
        <end position="311"/>
    </location>
</feature>
<comment type="similarity">
    <text evidence="7">Belongs to the binding-protein-dependent transport system permease family.</text>
</comment>
<dbReference type="RefSeq" id="WP_284248896.1">
    <property type="nucleotide sequence ID" value="NZ_BSUM01000001.1"/>
</dbReference>
<dbReference type="PANTHER" id="PTHR30193:SF37">
    <property type="entry name" value="INNER MEMBRANE ABC TRANSPORTER PERMEASE PROTEIN YCJO"/>
    <property type="match status" value="1"/>
</dbReference>
<feature type="region of interest" description="Disordered" evidence="8">
    <location>
        <begin position="1"/>
        <end position="33"/>
    </location>
</feature>
<reference evidence="10" key="1">
    <citation type="journal article" date="2014" name="Int. J. Syst. Evol. Microbiol.">
        <title>Complete genome sequence of Corynebacterium casei LMG S-19264T (=DSM 44701T), isolated from a smear-ripened cheese.</title>
        <authorList>
            <consortium name="US DOE Joint Genome Institute (JGI-PGF)"/>
            <person name="Walter F."/>
            <person name="Albersmeier A."/>
            <person name="Kalinowski J."/>
            <person name="Ruckert C."/>
        </authorList>
    </citation>
    <scope>NUCLEOTIDE SEQUENCE</scope>
    <source>
        <strain evidence="10">NBRC 112290</strain>
    </source>
</reference>
<gene>
    <name evidence="10" type="ORF">GCM10025875_03120</name>
</gene>
<dbReference type="AlphaFoldDB" id="A0AA37URN5"/>
<evidence type="ECO:0000256" key="5">
    <source>
        <dbReference type="ARBA" id="ARBA00022989"/>
    </source>
</evidence>
<evidence type="ECO:0000256" key="3">
    <source>
        <dbReference type="ARBA" id="ARBA00022475"/>
    </source>
</evidence>
<dbReference type="GO" id="GO:0055085">
    <property type="term" value="P:transmembrane transport"/>
    <property type="evidence" value="ECO:0007669"/>
    <property type="project" value="InterPro"/>
</dbReference>
<comment type="subcellular location">
    <subcellularLocation>
        <location evidence="1 7">Cell membrane</location>
        <topology evidence="1 7">Multi-pass membrane protein</topology>
    </subcellularLocation>
</comment>
<evidence type="ECO:0000256" key="7">
    <source>
        <dbReference type="RuleBase" id="RU363032"/>
    </source>
</evidence>
<proteinExistence type="inferred from homology"/>
<dbReference type="Pfam" id="PF00528">
    <property type="entry name" value="BPD_transp_1"/>
    <property type="match status" value="1"/>
</dbReference>
<feature type="transmembrane region" description="Helical" evidence="7">
    <location>
        <begin position="133"/>
        <end position="157"/>
    </location>
</feature>
<evidence type="ECO:0000256" key="2">
    <source>
        <dbReference type="ARBA" id="ARBA00022448"/>
    </source>
</evidence>
<feature type="transmembrane region" description="Helical" evidence="7">
    <location>
        <begin position="38"/>
        <end position="61"/>
    </location>
</feature>
<keyword evidence="5 7" id="KW-1133">Transmembrane helix</keyword>
<dbReference type="InterPro" id="IPR051393">
    <property type="entry name" value="ABC_transporter_permease"/>
</dbReference>
<evidence type="ECO:0000256" key="4">
    <source>
        <dbReference type="ARBA" id="ARBA00022692"/>
    </source>
</evidence>
<comment type="caution">
    <text evidence="10">The sequence shown here is derived from an EMBL/GenBank/DDBJ whole genome shotgun (WGS) entry which is preliminary data.</text>
</comment>
<keyword evidence="3" id="KW-1003">Cell membrane</keyword>